<dbReference type="OrthoDB" id="9804353at2"/>
<dbReference type="GO" id="GO:0055085">
    <property type="term" value="P:transmembrane transport"/>
    <property type="evidence" value="ECO:0007669"/>
    <property type="project" value="InterPro"/>
</dbReference>
<feature type="domain" description="ABC transmembrane type-1" evidence="8">
    <location>
        <begin position="91"/>
        <end position="272"/>
    </location>
</feature>
<evidence type="ECO:0000256" key="1">
    <source>
        <dbReference type="ARBA" id="ARBA00004651"/>
    </source>
</evidence>
<dbReference type="Gene3D" id="1.10.3720.10">
    <property type="entry name" value="MetI-like"/>
    <property type="match status" value="1"/>
</dbReference>
<dbReference type="PROSITE" id="PS50928">
    <property type="entry name" value="ABC_TM1"/>
    <property type="match status" value="1"/>
</dbReference>
<evidence type="ECO:0000313" key="10">
    <source>
        <dbReference type="Proteomes" id="UP000191554"/>
    </source>
</evidence>
<dbReference type="AlphaFoldDB" id="A0A1V4SIB4"/>
<evidence type="ECO:0000256" key="3">
    <source>
        <dbReference type="ARBA" id="ARBA00022475"/>
    </source>
</evidence>
<sequence>MAQDEFLLINKPTEKKYFAPAVSRRTAAIKKAKSNKWYKLFSLLVFFLIWQYISNLNLEHNWFNPVFLPSPYMVLETGYSYLMKGTLFIHIGESFYRMISGFIIGLIVSIIIGVMITSWKWFDNMVTPVLNLIGPIPVLAFLPMFLIWFGIGEGSKISLIAYATFIPMLGYVTDGIRNTDPHLIRSAISLGATPFQVFTKITFKSALPNIMTGMKASLAFTFSALVVAEMMGASSGLGFIIIDSKNWFKMSDMFLAATLIGLEYTIFHGILSALENVILKWKKEGISNAVED</sequence>
<dbReference type="GO" id="GO:0005886">
    <property type="term" value="C:plasma membrane"/>
    <property type="evidence" value="ECO:0007669"/>
    <property type="project" value="UniProtKB-SubCell"/>
</dbReference>
<keyword evidence="5 7" id="KW-1133">Transmembrane helix</keyword>
<evidence type="ECO:0000256" key="7">
    <source>
        <dbReference type="RuleBase" id="RU363032"/>
    </source>
</evidence>
<dbReference type="PANTHER" id="PTHR30151">
    <property type="entry name" value="ALKANE SULFONATE ABC TRANSPORTER-RELATED, MEMBRANE SUBUNIT"/>
    <property type="match status" value="1"/>
</dbReference>
<keyword evidence="4 7" id="KW-0812">Transmembrane</keyword>
<evidence type="ECO:0000256" key="2">
    <source>
        <dbReference type="ARBA" id="ARBA00022448"/>
    </source>
</evidence>
<keyword evidence="2 7" id="KW-0813">Transport</keyword>
<keyword evidence="3" id="KW-1003">Cell membrane</keyword>
<dbReference type="EMBL" id="MZGX01000016">
    <property type="protein sequence ID" value="OPX43628.1"/>
    <property type="molecule type" value="Genomic_DNA"/>
</dbReference>
<reference evidence="9 10" key="1">
    <citation type="submission" date="2017-03" db="EMBL/GenBank/DDBJ databases">
        <title>Genome sequence of Clostridium hungatei DSM 14427.</title>
        <authorList>
            <person name="Poehlein A."/>
            <person name="Daniel R."/>
        </authorList>
    </citation>
    <scope>NUCLEOTIDE SEQUENCE [LARGE SCALE GENOMIC DNA]</scope>
    <source>
        <strain evidence="9 10">DSM 14427</strain>
    </source>
</reference>
<name>A0A1V4SIB4_RUMHU</name>
<dbReference type="InterPro" id="IPR000515">
    <property type="entry name" value="MetI-like"/>
</dbReference>
<keyword evidence="6 7" id="KW-0472">Membrane</keyword>
<evidence type="ECO:0000256" key="6">
    <source>
        <dbReference type="ARBA" id="ARBA00023136"/>
    </source>
</evidence>
<dbReference type="Pfam" id="PF00528">
    <property type="entry name" value="BPD_transp_1"/>
    <property type="match status" value="1"/>
</dbReference>
<evidence type="ECO:0000256" key="4">
    <source>
        <dbReference type="ARBA" id="ARBA00022692"/>
    </source>
</evidence>
<organism evidence="9 10">
    <name type="scientific">Ruminiclostridium hungatei</name>
    <name type="common">Clostridium hungatei</name>
    <dbReference type="NCBI Taxonomy" id="48256"/>
    <lineage>
        <taxon>Bacteria</taxon>
        <taxon>Bacillati</taxon>
        <taxon>Bacillota</taxon>
        <taxon>Clostridia</taxon>
        <taxon>Eubacteriales</taxon>
        <taxon>Oscillospiraceae</taxon>
        <taxon>Ruminiclostridium</taxon>
    </lineage>
</organism>
<evidence type="ECO:0000256" key="5">
    <source>
        <dbReference type="ARBA" id="ARBA00022989"/>
    </source>
</evidence>
<feature type="transmembrane region" description="Helical" evidence="7">
    <location>
        <begin position="218"/>
        <end position="242"/>
    </location>
</feature>
<comment type="caution">
    <text evidence="9">The sequence shown here is derived from an EMBL/GenBank/DDBJ whole genome shotgun (WGS) entry which is preliminary data.</text>
</comment>
<feature type="transmembrane region" description="Helical" evidence="7">
    <location>
        <begin position="157"/>
        <end position="176"/>
    </location>
</feature>
<comment type="similarity">
    <text evidence="7">Belongs to the binding-protein-dependent transport system permease family.</text>
</comment>
<comment type="subcellular location">
    <subcellularLocation>
        <location evidence="1 7">Cell membrane</location>
        <topology evidence="1 7">Multi-pass membrane protein</topology>
    </subcellularLocation>
</comment>
<dbReference type="PANTHER" id="PTHR30151:SF0">
    <property type="entry name" value="ABC TRANSPORTER PERMEASE PROTEIN MJ0413-RELATED"/>
    <property type="match status" value="1"/>
</dbReference>
<proteinExistence type="inferred from homology"/>
<feature type="transmembrane region" description="Helical" evidence="7">
    <location>
        <begin position="254"/>
        <end position="274"/>
    </location>
</feature>
<dbReference type="RefSeq" id="WP_080065015.1">
    <property type="nucleotide sequence ID" value="NZ_MZGX01000016.1"/>
</dbReference>
<keyword evidence="10" id="KW-1185">Reference proteome</keyword>
<feature type="transmembrane region" description="Helical" evidence="7">
    <location>
        <begin position="129"/>
        <end position="151"/>
    </location>
</feature>
<dbReference type="CDD" id="cd06261">
    <property type="entry name" value="TM_PBP2"/>
    <property type="match status" value="1"/>
</dbReference>
<feature type="transmembrane region" description="Helical" evidence="7">
    <location>
        <begin position="95"/>
        <end position="117"/>
    </location>
</feature>
<dbReference type="Proteomes" id="UP000191554">
    <property type="component" value="Unassembled WGS sequence"/>
</dbReference>
<dbReference type="InterPro" id="IPR035906">
    <property type="entry name" value="MetI-like_sf"/>
</dbReference>
<feature type="transmembrane region" description="Helical" evidence="7">
    <location>
        <begin position="37"/>
        <end position="53"/>
    </location>
</feature>
<accession>A0A1V4SIB4</accession>
<evidence type="ECO:0000313" key="9">
    <source>
        <dbReference type="EMBL" id="OPX43628.1"/>
    </source>
</evidence>
<dbReference type="STRING" id="48256.CLHUN_25670"/>
<gene>
    <name evidence="9" type="primary">ssuC_5</name>
    <name evidence="9" type="ORF">CLHUN_25670</name>
</gene>
<evidence type="ECO:0000259" key="8">
    <source>
        <dbReference type="PROSITE" id="PS50928"/>
    </source>
</evidence>
<protein>
    <submittedName>
        <fullName evidence="9">Putative aliphatic sulfonates transport permease protein SsuC</fullName>
    </submittedName>
</protein>
<dbReference type="SUPFAM" id="SSF161098">
    <property type="entry name" value="MetI-like"/>
    <property type="match status" value="1"/>
</dbReference>